<keyword evidence="1" id="KW-1133">Transmembrane helix</keyword>
<evidence type="ECO:0000313" key="3">
    <source>
        <dbReference type="Proteomes" id="UP000297776"/>
    </source>
</evidence>
<organism evidence="2 3">
    <name type="scientific">Jeotgalibacillus salarius</name>
    <dbReference type="NCBI Taxonomy" id="546023"/>
    <lineage>
        <taxon>Bacteria</taxon>
        <taxon>Bacillati</taxon>
        <taxon>Bacillota</taxon>
        <taxon>Bacilli</taxon>
        <taxon>Bacillales</taxon>
        <taxon>Caryophanaceae</taxon>
        <taxon>Jeotgalibacillus</taxon>
    </lineage>
</organism>
<dbReference type="RefSeq" id="WP_134381950.1">
    <property type="nucleotide sequence ID" value="NZ_SORX01000006.1"/>
</dbReference>
<proteinExistence type="predicted"/>
<sequence length="156" mass="17993">MKNHPKAKSIQQHYRTELAHQKKKSRYSLEAIAVMLGILFVLIFQWNNANKAEILALSDTEKSWFEVTPHIEEYLESMFSEYEGIAIDVNDETKRLILKTSFVKSDEDVEGNLTELVNVTNRLLGNATSPSKDETYMIIVRGENEEELIRKVFNGK</sequence>
<dbReference type="AlphaFoldDB" id="A0A4Y8LD59"/>
<protein>
    <submittedName>
        <fullName evidence="2">Uncharacterized protein</fullName>
    </submittedName>
</protein>
<dbReference type="EMBL" id="SORX01000006">
    <property type="protein sequence ID" value="TFE00630.1"/>
    <property type="molecule type" value="Genomic_DNA"/>
</dbReference>
<evidence type="ECO:0000256" key="1">
    <source>
        <dbReference type="SAM" id="Phobius"/>
    </source>
</evidence>
<keyword evidence="1" id="KW-0812">Transmembrane</keyword>
<reference evidence="2 3" key="1">
    <citation type="submission" date="2019-03" db="EMBL/GenBank/DDBJ databases">
        <authorList>
            <person name="Yang Y."/>
        </authorList>
    </citation>
    <scope>NUCLEOTIDE SEQUENCE [LARGE SCALE GENOMIC DNA]</scope>
    <source>
        <strain evidence="2 3">ASL-1</strain>
    </source>
</reference>
<feature type="transmembrane region" description="Helical" evidence="1">
    <location>
        <begin position="27"/>
        <end position="46"/>
    </location>
</feature>
<gene>
    <name evidence="2" type="ORF">E2626_11695</name>
</gene>
<dbReference type="Proteomes" id="UP000297776">
    <property type="component" value="Unassembled WGS sequence"/>
</dbReference>
<dbReference type="OrthoDB" id="2923527at2"/>
<accession>A0A4Y8LD59</accession>
<evidence type="ECO:0000313" key="2">
    <source>
        <dbReference type="EMBL" id="TFE00630.1"/>
    </source>
</evidence>
<name>A0A4Y8LD59_9BACL</name>
<keyword evidence="3" id="KW-1185">Reference proteome</keyword>
<keyword evidence="1" id="KW-0472">Membrane</keyword>
<comment type="caution">
    <text evidence="2">The sequence shown here is derived from an EMBL/GenBank/DDBJ whole genome shotgun (WGS) entry which is preliminary data.</text>
</comment>